<dbReference type="CDD" id="cd00143">
    <property type="entry name" value="PP2Cc"/>
    <property type="match status" value="1"/>
</dbReference>
<dbReference type="InterPro" id="IPR001932">
    <property type="entry name" value="PPM-type_phosphatase-like_dom"/>
</dbReference>
<keyword evidence="7" id="KW-0812">Transmembrane</keyword>
<sequence length="309" mass="33871">MGSCLTAEQRPATAAGAAPGGKEREGRTTEEEVPGRIAGNGVGSAACLFTRQGRKGTNQDAMVVWENFNGRADTIFCGVFDGHGPHGHVVARKVRDTLPSKLRDLIYDDYGESPISNSDGSILEETLSPYADAEDKSPMSGQKREHREFFCTMKDSYRKAFRVTDKELKLHRNIDSICSGSTAVTLIKQGEDLIVGNLGDSRAVLGTRDQKGRLVAHQLTVDLKPDHPSNSPSLLKFKIRSSTFQFQFESLTSLVAPARQLLVTVCVVVGHHFSILLCIYHSFTINMQQRNKCLLVSPLTQNTSLVMCS</sequence>
<dbReference type="InterPro" id="IPR015655">
    <property type="entry name" value="PP2C"/>
</dbReference>
<name>A0A2S3IDN9_9POAL</name>
<evidence type="ECO:0000313" key="9">
    <source>
        <dbReference type="EMBL" id="PAN42020.1"/>
    </source>
</evidence>
<dbReference type="SUPFAM" id="SSF81606">
    <property type="entry name" value="PP2C-like"/>
    <property type="match status" value="1"/>
</dbReference>
<feature type="transmembrane region" description="Helical" evidence="7">
    <location>
        <begin position="261"/>
        <end position="283"/>
    </location>
</feature>
<dbReference type="InterPro" id="IPR036457">
    <property type="entry name" value="PPM-type-like_dom_sf"/>
</dbReference>
<evidence type="ECO:0000256" key="3">
    <source>
        <dbReference type="ARBA" id="ARBA00022912"/>
    </source>
</evidence>
<feature type="domain" description="PPM-type phosphatase" evidence="8">
    <location>
        <begin position="45"/>
        <end position="309"/>
    </location>
</feature>
<dbReference type="PROSITE" id="PS51746">
    <property type="entry name" value="PPM_2"/>
    <property type="match status" value="1"/>
</dbReference>
<dbReference type="PANTHER" id="PTHR47992">
    <property type="entry name" value="PROTEIN PHOSPHATASE"/>
    <property type="match status" value="1"/>
</dbReference>
<dbReference type="GO" id="GO:0004722">
    <property type="term" value="F:protein serine/threonine phosphatase activity"/>
    <property type="evidence" value="ECO:0007669"/>
    <property type="project" value="UniProtKB-EC"/>
</dbReference>
<dbReference type="Proteomes" id="UP000243499">
    <property type="component" value="Chromosome 8"/>
</dbReference>
<evidence type="ECO:0000256" key="2">
    <source>
        <dbReference type="ARBA" id="ARBA00022801"/>
    </source>
</evidence>
<dbReference type="SMART" id="SM00332">
    <property type="entry name" value="PP2Cc"/>
    <property type="match status" value="1"/>
</dbReference>
<organism evidence="9">
    <name type="scientific">Panicum hallii</name>
    <dbReference type="NCBI Taxonomy" id="206008"/>
    <lineage>
        <taxon>Eukaryota</taxon>
        <taxon>Viridiplantae</taxon>
        <taxon>Streptophyta</taxon>
        <taxon>Embryophyta</taxon>
        <taxon>Tracheophyta</taxon>
        <taxon>Spermatophyta</taxon>
        <taxon>Magnoliopsida</taxon>
        <taxon>Liliopsida</taxon>
        <taxon>Poales</taxon>
        <taxon>Poaceae</taxon>
        <taxon>PACMAD clade</taxon>
        <taxon>Panicoideae</taxon>
        <taxon>Panicodae</taxon>
        <taxon>Paniceae</taxon>
        <taxon>Panicinae</taxon>
        <taxon>Panicum</taxon>
        <taxon>Panicum sect. Panicum</taxon>
    </lineage>
</organism>
<feature type="compositionally biased region" description="Basic and acidic residues" evidence="6">
    <location>
        <begin position="21"/>
        <end position="34"/>
    </location>
</feature>
<keyword evidence="3" id="KW-0904">Protein phosphatase</keyword>
<keyword evidence="7" id="KW-0472">Membrane</keyword>
<accession>A0A2S3IDN9</accession>
<comment type="catalytic activity">
    <reaction evidence="4">
        <text>O-phospho-L-seryl-[protein] + H2O = L-seryl-[protein] + phosphate</text>
        <dbReference type="Rhea" id="RHEA:20629"/>
        <dbReference type="Rhea" id="RHEA-COMP:9863"/>
        <dbReference type="Rhea" id="RHEA-COMP:11604"/>
        <dbReference type="ChEBI" id="CHEBI:15377"/>
        <dbReference type="ChEBI" id="CHEBI:29999"/>
        <dbReference type="ChEBI" id="CHEBI:43474"/>
        <dbReference type="ChEBI" id="CHEBI:83421"/>
        <dbReference type="EC" id="3.1.3.16"/>
    </reaction>
</comment>
<evidence type="ECO:0000256" key="4">
    <source>
        <dbReference type="ARBA" id="ARBA00047761"/>
    </source>
</evidence>
<dbReference type="EC" id="3.1.3.16" evidence="1"/>
<comment type="catalytic activity">
    <reaction evidence="5">
        <text>O-phospho-L-threonyl-[protein] + H2O = L-threonyl-[protein] + phosphate</text>
        <dbReference type="Rhea" id="RHEA:47004"/>
        <dbReference type="Rhea" id="RHEA-COMP:11060"/>
        <dbReference type="Rhea" id="RHEA-COMP:11605"/>
        <dbReference type="ChEBI" id="CHEBI:15377"/>
        <dbReference type="ChEBI" id="CHEBI:30013"/>
        <dbReference type="ChEBI" id="CHEBI:43474"/>
        <dbReference type="ChEBI" id="CHEBI:61977"/>
        <dbReference type="EC" id="3.1.3.16"/>
    </reaction>
</comment>
<reference evidence="9" key="1">
    <citation type="submission" date="2018-04" db="EMBL/GenBank/DDBJ databases">
        <title>WGS assembly of Panicum hallii.</title>
        <authorList>
            <person name="Lovell J."/>
            <person name="Jenkins J."/>
            <person name="Lowry D."/>
            <person name="Mamidi S."/>
            <person name="Sreedasyam A."/>
            <person name="Weng X."/>
            <person name="Barry K."/>
            <person name="Bonette J."/>
            <person name="Campitelli B."/>
            <person name="Daum C."/>
            <person name="Gordon S."/>
            <person name="Gould B."/>
            <person name="Lipzen A."/>
            <person name="Macqueen A."/>
            <person name="Palacio-Mejia J."/>
            <person name="Plott C."/>
            <person name="Shakirov E."/>
            <person name="Shu S."/>
            <person name="Yoshinaga Y."/>
            <person name="Zane M."/>
            <person name="Rokhsar D."/>
            <person name="Grimwood J."/>
            <person name="Schmutz J."/>
            <person name="Juenger T."/>
        </authorList>
    </citation>
    <scope>NUCLEOTIDE SEQUENCE [LARGE SCALE GENOMIC DNA]</scope>
    <source>
        <strain evidence="9">FIL2</strain>
    </source>
</reference>
<proteinExistence type="predicted"/>
<evidence type="ECO:0000259" key="8">
    <source>
        <dbReference type="PROSITE" id="PS51746"/>
    </source>
</evidence>
<dbReference type="EMBL" id="CM008053">
    <property type="protein sequence ID" value="PAN42020.1"/>
    <property type="molecule type" value="Genomic_DNA"/>
</dbReference>
<dbReference type="Gramene" id="PAN42020">
    <property type="protein sequence ID" value="PAN42020"/>
    <property type="gene ID" value="PAHAL_8G130000"/>
</dbReference>
<dbReference type="Pfam" id="PF00481">
    <property type="entry name" value="PP2C"/>
    <property type="match status" value="1"/>
</dbReference>
<evidence type="ECO:0000256" key="1">
    <source>
        <dbReference type="ARBA" id="ARBA00013081"/>
    </source>
</evidence>
<keyword evidence="7" id="KW-1133">Transmembrane helix</keyword>
<dbReference type="AlphaFoldDB" id="A0A2S3IDN9"/>
<dbReference type="Gene3D" id="3.60.40.10">
    <property type="entry name" value="PPM-type phosphatase domain"/>
    <property type="match status" value="1"/>
</dbReference>
<evidence type="ECO:0000256" key="7">
    <source>
        <dbReference type="SAM" id="Phobius"/>
    </source>
</evidence>
<protein>
    <recommendedName>
        <fullName evidence="1">protein-serine/threonine phosphatase</fullName>
        <ecNumber evidence="1">3.1.3.16</ecNumber>
    </recommendedName>
</protein>
<gene>
    <name evidence="9" type="ORF">PAHAL_8G130000</name>
</gene>
<keyword evidence="2" id="KW-0378">Hydrolase</keyword>
<evidence type="ECO:0000256" key="5">
    <source>
        <dbReference type="ARBA" id="ARBA00048336"/>
    </source>
</evidence>
<evidence type="ECO:0000256" key="6">
    <source>
        <dbReference type="SAM" id="MobiDB-lite"/>
    </source>
</evidence>
<feature type="region of interest" description="Disordered" evidence="6">
    <location>
        <begin position="1"/>
        <end position="37"/>
    </location>
</feature>